<feature type="signal peptide" evidence="1">
    <location>
        <begin position="1"/>
        <end position="23"/>
    </location>
</feature>
<keyword evidence="1" id="KW-0732">Signal</keyword>
<proteinExistence type="predicted"/>
<sequence>MKNLKTTFILITYALFLTSLSYGQQTYFINQDNVKPSKATEYEKVVKEFQAASVENNVQTSWMSAMRNDFTYYYIVPIENMAEMDKRPFSDMKEAMGDKWEDMFNRMDKSCSSYGSYFMHSVDELSYKAPEGTDMSDLNYRKWFLMYYTPKNADKVKEGMKAVRDMFESKGSKEYYNVYQSGIGNMESHYLVSVPAIDELDSAKRAKENQEVLGPDRYETFNKVLNYISRMEEYSGMMRPDLSYAPKKVE</sequence>
<dbReference type="RefSeq" id="WP_148544986.1">
    <property type="nucleotide sequence ID" value="NZ_VSDQ01000718.1"/>
</dbReference>
<dbReference type="OrthoDB" id="1426903at2"/>
<dbReference type="EMBL" id="VSDQ01000718">
    <property type="protein sequence ID" value="TYA71999.1"/>
    <property type="molecule type" value="Genomic_DNA"/>
</dbReference>
<organism evidence="2 3">
    <name type="scientific">Seonamhaeicola marinus</name>
    <dbReference type="NCBI Taxonomy" id="1912246"/>
    <lineage>
        <taxon>Bacteria</taxon>
        <taxon>Pseudomonadati</taxon>
        <taxon>Bacteroidota</taxon>
        <taxon>Flavobacteriia</taxon>
        <taxon>Flavobacteriales</taxon>
        <taxon>Flavobacteriaceae</taxon>
    </lineage>
</organism>
<name>A0A5D0HNN1_9FLAO</name>
<protein>
    <submittedName>
        <fullName evidence="2">Uncharacterized protein</fullName>
    </submittedName>
</protein>
<dbReference type="AlphaFoldDB" id="A0A5D0HNN1"/>
<gene>
    <name evidence="2" type="ORF">FUA24_20860</name>
</gene>
<feature type="chain" id="PRO_5023084968" evidence="1">
    <location>
        <begin position="24"/>
        <end position="250"/>
    </location>
</feature>
<accession>A0A5D0HNN1</accession>
<keyword evidence="3" id="KW-1185">Reference proteome</keyword>
<evidence type="ECO:0000256" key="1">
    <source>
        <dbReference type="SAM" id="SignalP"/>
    </source>
</evidence>
<evidence type="ECO:0000313" key="3">
    <source>
        <dbReference type="Proteomes" id="UP000323930"/>
    </source>
</evidence>
<dbReference type="Proteomes" id="UP000323930">
    <property type="component" value="Unassembled WGS sequence"/>
</dbReference>
<reference evidence="2 3" key="1">
    <citation type="submission" date="2019-08" db="EMBL/GenBank/DDBJ databases">
        <title>Seonamhaeicola sediminis sp. nov., isolated from marine sediment.</title>
        <authorList>
            <person name="Cao W.R."/>
        </authorList>
    </citation>
    <scope>NUCLEOTIDE SEQUENCE [LARGE SCALE GENOMIC DNA]</scope>
    <source>
        <strain evidence="2 3">B011</strain>
    </source>
</reference>
<comment type="caution">
    <text evidence="2">The sequence shown here is derived from an EMBL/GenBank/DDBJ whole genome shotgun (WGS) entry which is preliminary data.</text>
</comment>
<evidence type="ECO:0000313" key="2">
    <source>
        <dbReference type="EMBL" id="TYA71999.1"/>
    </source>
</evidence>